<dbReference type="SMART" id="SM00805">
    <property type="entry name" value="AGTRAP"/>
    <property type="match status" value="1"/>
</dbReference>
<sequence length="166" mass="18311">MVDLSNVQNKPLKLIFLVHFILVTWGIQGFWSPDSYLFYNGLFILTLLWGIHHKESDEPLQIAVIINVLAILFDVIVLAAYFPATFRSSERFSIAMAILNLVIRPVTSVILCRIATERIGGRGDTVSPGRPRAAYDDIDNPSGHQSVPGVVTIDGTAGKQPPPYHG</sequence>
<dbReference type="EMBL" id="JAHWGI010001240">
    <property type="protein sequence ID" value="KAK3925848.1"/>
    <property type="molecule type" value="Genomic_DNA"/>
</dbReference>
<keyword evidence="3 6" id="KW-1133">Transmembrane helix</keyword>
<dbReference type="Pfam" id="PF06396">
    <property type="entry name" value="AGTRAP"/>
    <property type="match status" value="1"/>
</dbReference>
<evidence type="ECO:0000256" key="2">
    <source>
        <dbReference type="ARBA" id="ARBA00022692"/>
    </source>
</evidence>
<feature type="transmembrane region" description="Helical" evidence="6">
    <location>
        <begin position="36"/>
        <end position="52"/>
    </location>
</feature>
<dbReference type="GO" id="GO:0005886">
    <property type="term" value="C:plasma membrane"/>
    <property type="evidence" value="ECO:0007669"/>
    <property type="project" value="TreeGrafter"/>
</dbReference>
<reference evidence="7" key="2">
    <citation type="journal article" date="2023" name="BMC Genomics">
        <title>Pest status, molecular evolution, and epigenetic factors derived from the genome assembly of Frankliniella fusca, a thysanopteran phytovirus vector.</title>
        <authorList>
            <person name="Catto M.A."/>
            <person name="Labadie P.E."/>
            <person name="Jacobson A.L."/>
            <person name="Kennedy G.G."/>
            <person name="Srinivasan R."/>
            <person name="Hunt B.G."/>
        </authorList>
    </citation>
    <scope>NUCLEOTIDE SEQUENCE</scope>
    <source>
        <strain evidence="7">PL_HMW_Pooled</strain>
    </source>
</reference>
<reference evidence="7" key="1">
    <citation type="submission" date="2021-07" db="EMBL/GenBank/DDBJ databases">
        <authorList>
            <person name="Catto M.A."/>
            <person name="Jacobson A."/>
            <person name="Kennedy G."/>
            <person name="Labadie P."/>
            <person name="Hunt B.G."/>
            <person name="Srinivasan R."/>
        </authorList>
    </citation>
    <scope>NUCLEOTIDE SEQUENCE</scope>
    <source>
        <strain evidence="7">PL_HMW_Pooled</strain>
        <tissue evidence="7">Head</tissue>
    </source>
</reference>
<protein>
    <submittedName>
        <fullName evidence="7">Type-1 angiotensin II receptor-associated protein</fullName>
    </submittedName>
</protein>
<dbReference type="AlphaFoldDB" id="A0AAE1LN59"/>
<evidence type="ECO:0000256" key="3">
    <source>
        <dbReference type="ARBA" id="ARBA00022989"/>
    </source>
</evidence>
<feature type="transmembrane region" description="Helical" evidence="6">
    <location>
        <begin position="64"/>
        <end position="86"/>
    </location>
</feature>
<feature type="transmembrane region" description="Helical" evidence="6">
    <location>
        <begin position="12"/>
        <end position="30"/>
    </location>
</feature>
<evidence type="ECO:0000256" key="6">
    <source>
        <dbReference type="SAM" id="Phobius"/>
    </source>
</evidence>
<keyword evidence="7" id="KW-0675">Receptor</keyword>
<evidence type="ECO:0000256" key="5">
    <source>
        <dbReference type="SAM" id="MobiDB-lite"/>
    </source>
</evidence>
<evidence type="ECO:0000313" key="8">
    <source>
        <dbReference type="Proteomes" id="UP001219518"/>
    </source>
</evidence>
<comment type="subcellular location">
    <subcellularLocation>
        <location evidence="1">Membrane</location>
        <topology evidence="1">Multi-pass membrane protein</topology>
    </subcellularLocation>
</comment>
<evidence type="ECO:0000256" key="1">
    <source>
        <dbReference type="ARBA" id="ARBA00004141"/>
    </source>
</evidence>
<evidence type="ECO:0000313" key="7">
    <source>
        <dbReference type="EMBL" id="KAK3925848.1"/>
    </source>
</evidence>
<comment type="caution">
    <text evidence="7">The sequence shown here is derived from an EMBL/GenBank/DDBJ whole genome shotgun (WGS) entry which is preliminary data.</text>
</comment>
<keyword evidence="4 6" id="KW-0472">Membrane</keyword>
<name>A0AAE1LN59_9NEOP</name>
<dbReference type="PANTHER" id="PTHR16521:SF3">
    <property type="entry name" value="TYPE-1 ANGIOTENSIN II RECEPTOR-ASSOCIATED PROTEIN"/>
    <property type="match status" value="1"/>
</dbReference>
<accession>A0AAE1LN59</accession>
<feature type="region of interest" description="Disordered" evidence="5">
    <location>
        <begin position="123"/>
        <end position="146"/>
    </location>
</feature>
<dbReference type="Proteomes" id="UP001219518">
    <property type="component" value="Unassembled WGS sequence"/>
</dbReference>
<proteinExistence type="predicted"/>
<organism evidence="7 8">
    <name type="scientific">Frankliniella fusca</name>
    <dbReference type="NCBI Taxonomy" id="407009"/>
    <lineage>
        <taxon>Eukaryota</taxon>
        <taxon>Metazoa</taxon>
        <taxon>Ecdysozoa</taxon>
        <taxon>Arthropoda</taxon>
        <taxon>Hexapoda</taxon>
        <taxon>Insecta</taxon>
        <taxon>Pterygota</taxon>
        <taxon>Neoptera</taxon>
        <taxon>Paraneoptera</taxon>
        <taxon>Thysanoptera</taxon>
        <taxon>Terebrantia</taxon>
        <taxon>Thripoidea</taxon>
        <taxon>Thripidae</taxon>
        <taxon>Frankliniella</taxon>
    </lineage>
</organism>
<dbReference type="GO" id="GO:0038166">
    <property type="term" value="P:angiotensin-activated signaling pathway"/>
    <property type="evidence" value="ECO:0007669"/>
    <property type="project" value="InterPro"/>
</dbReference>
<dbReference type="InterPro" id="IPR009436">
    <property type="entry name" value="AGTRAP"/>
</dbReference>
<feature type="transmembrane region" description="Helical" evidence="6">
    <location>
        <begin position="92"/>
        <end position="112"/>
    </location>
</feature>
<keyword evidence="2 6" id="KW-0812">Transmembrane</keyword>
<keyword evidence="8" id="KW-1185">Reference proteome</keyword>
<evidence type="ECO:0000256" key="4">
    <source>
        <dbReference type="ARBA" id="ARBA00023136"/>
    </source>
</evidence>
<gene>
    <name evidence="7" type="ORF">KUF71_014097</name>
</gene>
<dbReference type="PANTHER" id="PTHR16521">
    <property type="entry name" value="TYPE-1 ANGIOTENSIN II RECEPTOR-ASSOCIATED PROTEIN"/>
    <property type="match status" value="1"/>
</dbReference>